<name>A0A5N7CLP4_PETAA</name>
<gene>
    <name evidence="2" type="ORF">BDV23DRAFT_147851</name>
</gene>
<evidence type="ECO:0000256" key="1">
    <source>
        <dbReference type="SAM" id="MobiDB-lite"/>
    </source>
</evidence>
<evidence type="ECO:0000313" key="2">
    <source>
        <dbReference type="EMBL" id="KAE8394393.1"/>
    </source>
</evidence>
<feature type="compositionally biased region" description="Basic residues" evidence="1">
    <location>
        <begin position="1"/>
        <end position="10"/>
    </location>
</feature>
<dbReference type="EMBL" id="ML735224">
    <property type="protein sequence ID" value="KAE8394393.1"/>
    <property type="molecule type" value="Genomic_DNA"/>
</dbReference>
<protein>
    <submittedName>
        <fullName evidence="2">Uncharacterized protein</fullName>
    </submittedName>
</protein>
<feature type="region of interest" description="Disordered" evidence="1">
    <location>
        <begin position="1"/>
        <end position="27"/>
    </location>
</feature>
<proteinExistence type="predicted"/>
<dbReference type="Proteomes" id="UP000326877">
    <property type="component" value="Unassembled WGS sequence"/>
</dbReference>
<accession>A0A5N7CLP4</accession>
<organism evidence="2">
    <name type="scientific">Petromyces alliaceus</name>
    <name type="common">Aspergillus alliaceus</name>
    <dbReference type="NCBI Taxonomy" id="209559"/>
    <lineage>
        <taxon>Eukaryota</taxon>
        <taxon>Fungi</taxon>
        <taxon>Dikarya</taxon>
        <taxon>Ascomycota</taxon>
        <taxon>Pezizomycotina</taxon>
        <taxon>Eurotiomycetes</taxon>
        <taxon>Eurotiomycetidae</taxon>
        <taxon>Eurotiales</taxon>
        <taxon>Aspergillaceae</taxon>
        <taxon>Aspergillus</taxon>
        <taxon>Aspergillus subgen. Circumdati</taxon>
    </lineage>
</organism>
<dbReference type="AlphaFoldDB" id="A0A5N7CLP4"/>
<reference evidence="2" key="1">
    <citation type="submission" date="2019-04" db="EMBL/GenBank/DDBJ databases">
        <title>Friends and foes A comparative genomics studyof 23 Aspergillus species from section Flavi.</title>
        <authorList>
            <consortium name="DOE Joint Genome Institute"/>
            <person name="Kjaerbolling I."/>
            <person name="Vesth T."/>
            <person name="Frisvad J.C."/>
            <person name="Nybo J.L."/>
            <person name="Theobald S."/>
            <person name="Kildgaard S."/>
            <person name="Isbrandt T."/>
            <person name="Kuo A."/>
            <person name="Sato A."/>
            <person name="Lyhne E.K."/>
            <person name="Kogle M.E."/>
            <person name="Wiebenga A."/>
            <person name="Kun R.S."/>
            <person name="Lubbers R.J."/>
            <person name="Makela M.R."/>
            <person name="Barry K."/>
            <person name="Chovatia M."/>
            <person name="Clum A."/>
            <person name="Daum C."/>
            <person name="Haridas S."/>
            <person name="He G."/>
            <person name="LaButti K."/>
            <person name="Lipzen A."/>
            <person name="Mondo S."/>
            <person name="Riley R."/>
            <person name="Salamov A."/>
            <person name="Simmons B.A."/>
            <person name="Magnuson J.K."/>
            <person name="Henrissat B."/>
            <person name="Mortensen U.H."/>
            <person name="Larsen T.O."/>
            <person name="Devries R.P."/>
            <person name="Grigoriev I.V."/>
            <person name="Machida M."/>
            <person name="Baker S.E."/>
            <person name="Andersen M.R."/>
        </authorList>
    </citation>
    <scope>NUCLEOTIDE SEQUENCE [LARGE SCALE GENOMIC DNA]</scope>
    <source>
        <strain evidence="2">IBT 14317</strain>
    </source>
</reference>
<sequence length="60" mass="6630">MDARQRKLPPKRTAPTGPLWRHTGPGPYLAPPRPELLPVSVVPWDCPTSIGDNERTASPF</sequence>